<sequence>WFTVIDLKDAFVCIPLDKSSRKLFAFEWENPHNGRKTQLTWTRLPQGFKNSPTLFGSQLVKELESWTMQGQIQVPRSQYLLLQYVDDILIATELESTCIQVTIEILNQLGLNGYKVSREKVQIACTTVVYLGCEITQGQRKLGMDRVQAICAIPEPRNLHKLRSFLGMTGWCRLWILDYGLIAKPLYEAQKSLTFIWEGPQKEAFRKLKKALTMAPALILLDLTNNFQLFVH</sequence>
<dbReference type="EMBL" id="KL448043">
    <property type="protein sequence ID" value="KFO79470.1"/>
    <property type="molecule type" value="Genomic_DNA"/>
</dbReference>
<name>A0A091GAS3_CUCCA</name>
<dbReference type="Gene3D" id="3.10.10.10">
    <property type="entry name" value="HIV Type 1 Reverse Transcriptase, subunit A, domain 1"/>
    <property type="match status" value="1"/>
</dbReference>
<protein>
    <recommendedName>
        <fullName evidence="2">ribonuclease H</fullName>
        <ecNumber evidence="2">3.1.26.4</ecNumber>
    </recommendedName>
</protein>
<evidence type="ECO:0000256" key="2">
    <source>
        <dbReference type="ARBA" id="ARBA00012180"/>
    </source>
</evidence>
<dbReference type="Gene3D" id="3.30.70.270">
    <property type="match status" value="2"/>
</dbReference>
<evidence type="ECO:0000256" key="1">
    <source>
        <dbReference type="ARBA" id="ARBA00010879"/>
    </source>
</evidence>
<dbReference type="STRING" id="55661.A0A091GAS3"/>
<dbReference type="EC" id="3.1.26.4" evidence="2"/>
<dbReference type="Pfam" id="PF00078">
    <property type="entry name" value="RVT_1"/>
    <property type="match status" value="1"/>
</dbReference>
<dbReference type="PANTHER" id="PTHR33064">
    <property type="entry name" value="POL PROTEIN"/>
    <property type="match status" value="1"/>
</dbReference>
<proteinExistence type="inferred from homology"/>
<dbReference type="FunFam" id="3.30.70.270:FF:000020">
    <property type="entry name" value="Transposon Tf2-6 polyprotein-like Protein"/>
    <property type="match status" value="1"/>
</dbReference>
<reference evidence="4 5" key="1">
    <citation type="submission" date="2014-04" db="EMBL/GenBank/DDBJ databases">
        <title>Genome evolution of avian class.</title>
        <authorList>
            <person name="Zhang G."/>
            <person name="Li C."/>
        </authorList>
    </citation>
    <scope>NUCLEOTIDE SEQUENCE [LARGE SCALE GENOMIC DNA]</scope>
    <source>
        <strain evidence="4">BGI_N303</strain>
    </source>
</reference>
<dbReference type="PANTHER" id="PTHR33064:SF36">
    <property type="entry name" value="CCHC-TYPE DOMAIN-CONTAINING PROTEIN"/>
    <property type="match status" value="1"/>
</dbReference>
<gene>
    <name evidence="4" type="ORF">N303_12479</name>
</gene>
<dbReference type="PROSITE" id="PS50878">
    <property type="entry name" value="RT_POL"/>
    <property type="match status" value="1"/>
</dbReference>
<evidence type="ECO:0000313" key="4">
    <source>
        <dbReference type="EMBL" id="KFO79470.1"/>
    </source>
</evidence>
<feature type="non-terminal residue" evidence="4">
    <location>
        <position position="232"/>
    </location>
</feature>
<feature type="domain" description="Reverse transcriptase" evidence="3">
    <location>
        <begin position="1"/>
        <end position="135"/>
    </location>
</feature>
<feature type="non-terminal residue" evidence="4">
    <location>
        <position position="1"/>
    </location>
</feature>
<comment type="similarity">
    <text evidence="1">Belongs to the beta type-B retroviral polymerase family. HERV class-II K(HML-2) pol subfamily.</text>
</comment>
<dbReference type="SUPFAM" id="SSF56672">
    <property type="entry name" value="DNA/RNA polymerases"/>
    <property type="match status" value="1"/>
</dbReference>
<dbReference type="InterPro" id="IPR000477">
    <property type="entry name" value="RT_dom"/>
</dbReference>
<dbReference type="Proteomes" id="UP000053760">
    <property type="component" value="Unassembled WGS sequence"/>
</dbReference>
<organism evidence="4 5">
    <name type="scientific">Cuculus canorus</name>
    <name type="common">Common cuckoo</name>
    <dbReference type="NCBI Taxonomy" id="55661"/>
    <lineage>
        <taxon>Eukaryota</taxon>
        <taxon>Metazoa</taxon>
        <taxon>Chordata</taxon>
        <taxon>Craniata</taxon>
        <taxon>Vertebrata</taxon>
        <taxon>Euteleostomi</taxon>
        <taxon>Archelosauria</taxon>
        <taxon>Archosauria</taxon>
        <taxon>Dinosauria</taxon>
        <taxon>Saurischia</taxon>
        <taxon>Theropoda</taxon>
        <taxon>Coelurosauria</taxon>
        <taxon>Aves</taxon>
        <taxon>Neognathae</taxon>
        <taxon>Neoaves</taxon>
        <taxon>Otidimorphae</taxon>
        <taxon>Cuculiformes</taxon>
        <taxon>Cuculidae</taxon>
        <taxon>Cuculus</taxon>
    </lineage>
</organism>
<accession>A0A091GAS3</accession>
<evidence type="ECO:0000313" key="5">
    <source>
        <dbReference type="Proteomes" id="UP000053760"/>
    </source>
</evidence>
<dbReference type="AlphaFoldDB" id="A0A091GAS3"/>
<dbReference type="GO" id="GO:0004523">
    <property type="term" value="F:RNA-DNA hybrid ribonuclease activity"/>
    <property type="evidence" value="ECO:0007669"/>
    <property type="project" value="UniProtKB-EC"/>
</dbReference>
<keyword evidence="5" id="KW-1185">Reference proteome</keyword>
<dbReference type="InterPro" id="IPR043128">
    <property type="entry name" value="Rev_trsase/Diguanyl_cyclase"/>
</dbReference>
<evidence type="ECO:0000259" key="3">
    <source>
        <dbReference type="PROSITE" id="PS50878"/>
    </source>
</evidence>
<dbReference type="InterPro" id="IPR043502">
    <property type="entry name" value="DNA/RNA_pol_sf"/>
</dbReference>
<dbReference type="InterPro" id="IPR051320">
    <property type="entry name" value="Viral_Replic_Matur_Polypro"/>
</dbReference>